<organism evidence="1 2">
    <name type="scientific">Corynebacterium choanae</name>
    <dbReference type="NCBI Taxonomy" id="1862358"/>
    <lineage>
        <taxon>Bacteria</taxon>
        <taxon>Bacillati</taxon>
        <taxon>Actinomycetota</taxon>
        <taxon>Actinomycetes</taxon>
        <taxon>Mycobacteriales</taxon>
        <taxon>Corynebacteriaceae</taxon>
        <taxon>Corynebacterium</taxon>
    </lineage>
</organism>
<dbReference type="AlphaFoldDB" id="A0A3G6J996"/>
<sequence length="219" mass="23672">MATLFLVHSVMLAVGLAVVPAGELDRVSSRTSPQTEWYFDDPMTPAAEEQFLTLMHARLEAAESTDVAVLLTLAGRTVATAQTWTDSSELPLPEDLSSVPGVDALATATATQLRAATTLAEVTTIYQATRSRLDELVAQYWRDHGREDVADTFAHPATPQDHYRATALPSAAAAGPGTAPWWFALDFAVVVACALLWSRRQRRGPVESLLLNLAPTTTR</sequence>
<evidence type="ECO:0000313" key="2">
    <source>
        <dbReference type="Proteomes" id="UP000269019"/>
    </source>
</evidence>
<dbReference type="KEGG" id="ccho:CCHOA_09845"/>
<dbReference type="Proteomes" id="UP000269019">
    <property type="component" value="Chromosome"/>
</dbReference>
<evidence type="ECO:0000313" key="1">
    <source>
        <dbReference type="EMBL" id="AZA14352.1"/>
    </source>
</evidence>
<keyword evidence="2" id="KW-1185">Reference proteome</keyword>
<reference evidence="1 2" key="1">
    <citation type="submission" date="2018-11" db="EMBL/GenBank/DDBJ databases">
        <authorList>
            <person name="Kleinhagauer T."/>
            <person name="Glaeser S.P."/>
            <person name="Spergser J."/>
            <person name="Ruckert C."/>
            <person name="Kaempfer P."/>
            <person name="Busse H.-J."/>
        </authorList>
    </citation>
    <scope>NUCLEOTIDE SEQUENCE [LARGE SCALE GENOMIC DNA]</scope>
    <source>
        <strain evidence="1 2">200CH</strain>
    </source>
</reference>
<name>A0A3G6J996_9CORY</name>
<dbReference type="EMBL" id="CP033896">
    <property type="protein sequence ID" value="AZA14352.1"/>
    <property type="molecule type" value="Genomic_DNA"/>
</dbReference>
<gene>
    <name evidence="1" type="ORF">CCHOA_09845</name>
</gene>
<protein>
    <submittedName>
        <fullName evidence="1">Uncharacterized protein</fullName>
    </submittedName>
</protein>
<proteinExistence type="predicted"/>
<accession>A0A3G6J996</accession>